<dbReference type="PROSITE" id="PS50932">
    <property type="entry name" value="HTH_LACI_2"/>
    <property type="match status" value="1"/>
</dbReference>
<keyword evidence="7" id="KW-1185">Reference proteome</keyword>
<dbReference type="SUPFAM" id="SSF53822">
    <property type="entry name" value="Periplasmic binding protein-like I"/>
    <property type="match status" value="1"/>
</dbReference>
<evidence type="ECO:0000256" key="1">
    <source>
        <dbReference type="ARBA" id="ARBA00022491"/>
    </source>
</evidence>
<dbReference type="Gene3D" id="1.10.260.40">
    <property type="entry name" value="lambda repressor-like DNA-binding domains"/>
    <property type="match status" value="1"/>
</dbReference>
<dbReference type="AlphaFoldDB" id="A0A3N4TXT2"/>
<evidence type="ECO:0000259" key="5">
    <source>
        <dbReference type="PROSITE" id="PS50932"/>
    </source>
</evidence>
<feature type="domain" description="HTH lacI-type" evidence="5">
    <location>
        <begin position="7"/>
        <end position="61"/>
    </location>
</feature>
<reference evidence="6 7" key="1">
    <citation type="submission" date="2018-11" db="EMBL/GenBank/DDBJ databases">
        <title>Genomic Encyclopedia of Type Strains, Phase IV (KMG-IV): sequencing the most valuable type-strain genomes for metagenomic binning, comparative biology and taxonomic classification.</title>
        <authorList>
            <person name="Goeker M."/>
        </authorList>
    </citation>
    <scope>NUCLEOTIDE SEQUENCE [LARGE SCALE GENOMIC DNA]</scope>
    <source>
        <strain evidence="6 7">DSM 104731</strain>
    </source>
</reference>
<keyword evidence="2" id="KW-0805">Transcription regulation</keyword>
<keyword evidence="1" id="KW-0678">Repressor</keyword>
<evidence type="ECO:0000256" key="2">
    <source>
        <dbReference type="ARBA" id="ARBA00023015"/>
    </source>
</evidence>
<dbReference type="SMART" id="SM00354">
    <property type="entry name" value="HTH_LACI"/>
    <property type="match status" value="1"/>
</dbReference>
<dbReference type="InterPro" id="IPR000843">
    <property type="entry name" value="HTH_LacI"/>
</dbReference>
<dbReference type="InterPro" id="IPR046335">
    <property type="entry name" value="LacI/GalR-like_sensor"/>
</dbReference>
<name>A0A3N4TXT2_9RHOB</name>
<dbReference type="PANTHER" id="PTHR30146">
    <property type="entry name" value="LACI-RELATED TRANSCRIPTIONAL REPRESSOR"/>
    <property type="match status" value="1"/>
</dbReference>
<accession>A0A3N4TXT2</accession>
<proteinExistence type="predicted"/>
<organism evidence="6 7">
    <name type="scientific">Pacificibacter maritimus</name>
    <dbReference type="NCBI Taxonomy" id="762213"/>
    <lineage>
        <taxon>Bacteria</taxon>
        <taxon>Pseudomonadati</taxon>
        <taxon>Pseudomonadota</taxon>
        <taxon>Alphaproteobacteria</taxon>
        <taxon>Rhodobacterales</taxon>
        <taxon>Roseobacteraceae</taxon>
        <taxon>Pacificibacter</taxon>
    </lineage>
</organism>
<comment type="caution">
    <text evidence="6">The sequence shown here is derived from an EMBL/GenBank/DDBJ whole genome shotgun (WGS) entry which is preliminary data.</text>
</comment>
<evidence type="ECO:0000256" key="4">
    <source>
        <dbReference type="ARBA" id="ARBA00023163"/>
    </source>
</evidence>
<evidence type="ECO:0000256" key="3">
    <source>
        <dbReference type="ARBA" id="ARBA00023125"/>
    </source>
</evidence>
<dbReference type="OrthoDB" id="8433438at2"/>
<dbReference type="Pfam" id="PF13377">
    <property type="entry name" value="Peripla_BP_3"/>
    <property type="match status" value="1"/>
</dbReference>
<dbReference type="InterPro" id="IPR010982">
    <property type="entry name" value="Lambda_DNA-bd_dom_sf"/>
</dbReference>
<dbReference type="CDD" id="cd06267">
    <property type="entry name" value="PBP1_LacI_sugar_binding-like"/>
    <property type="match status" value="1"/>
</dbReference>
<dbReference type="Proteomes" id="UP000269689">
    <property type="component" value="Unassembled WGS sequence"/>
</dbReference>
<keyword evidence="3" id="KW-0238">DNA-binding</keyword>
<protein>
    <submittedName>
        <fullName evidence="6">LacI family transcriptional regulator</fullName>
    </submittedName>
</protein>
<sequence>MARIKNITIKDVAAHAGVSVGTVSRVLAKNQTVKKALFDRVNASIVELGFKPNLAARAMRAKHVNVVGLIVPDITNPFFAQLANELERFSSDHNHALILASSRNQWQHEALQLQAILEHKPKAVLIVPSDENRSIDVPDDTLVLALDRNVDGIGSICTDQMASAALALDHLIELGHRKILYIAGPENTATARQRKDGFCARVNELKDQGVDIDLRVTGGAFSFESGDQIAREVLSQPNPPTAIATASDQQAIGVIRAARDIGVVVPQQLSVIGFDDIALADIVVPRLTTIRQPVADIAKCAIDRLFDDTPADSDALFMGELIVRRTTAVVSKA</sequence>
<evidence type="ECO:0000313" key="7">
    <source>
        <dbReference type="Proteomes" id="UP000269689"/>
    </source>
</evidence>
<gene>
    <name evidence="6" type="ORF">EDD53_2929</name>
</gene>
<dbReference type="SUPFAM" id="SSF47413">
    <property type="entry name" value="lambda repressor-like DNA-binding domains"/>
    <property type="match status" value="1"/>
</dbReference>
<evidence type="ECO:0000313" key="6">
    <source>
        <dbReference type="EMBL" id="RPE63326.1"/>
    </source>
</evidence>
<dbReference type="Pfam" id="PF00356">
    <property type="entry name" value="LacI"/>
    <property type="match status" value="1"/>
</dbReference>
<dbReference type="PANTHER" id="PTHR30146:SF148">
    <property type="entry name" value="HTH-TYPE TRANSCRIPTIONAL REPRESSOR PURR-RELATED"/>
    <property type="match status" value="1"/>
</dbReference>
<dbReference type="Gene3D" id="3.40.50.2300">
    <property type="match status" value="2"/>
</dbReference>
<dbReference type="EMBL" id="RKQK01000005">
    <property type="protein sequence ID" value="RPE63326.1"/>
    <property type="molecule type" value="Genomic_DNA"/>
</dbReference>
<dbReference type="PROSITE" id="PS00356">
    <property type="entry name" value="HTH_LACI_1"/>
    <property type="match status" value="1"/>
</dbReference>
<dbReference type="CDD" id="cd01392">
    <property type="entry name" value="HTH_LacI"/>
    <property type="match status" value="1"/>
</dbReference>
<dbReference type="GO" id="GO:0003700">
    <property type="term" value="F:DNA-binding transcription factor activity"/>
    <property type="evidence" value="ECO:0007669"/>
    <property type="project" value="TreeGrafter"/>
</dbReference>
<dbReference type="RefSeq" id="WP_123794223.1">
    <property type="nucleotide sequence ID" value="NZ_RKQK01000005.1"/>
</dbReference>
<dbReference type="GO" id="GO:0000976">
    <property type="term" value="F:transcription cis-regulatory region binding"/>
    <property type="evidence" value="ECO:0007669"/>
    <property type="project" value="TreeGrafter"/>
</dbReference>
<dbReference type="InterPro" id="IPR028082">
    <property type="entry name" value="Peripla_BP_I"/>
</dbReference>
<keyword evidence="4" id="KW-0804">Transcription</keyword>